<dbReference type="PROSITE" id="PS51819">
    <property type="entry name" value="VOC"/>
    <property type="match status" value="1"/>
</dbReference>
<dbReference type="Pfam" id="PF13669">
    <property type="entry name" value="Glyoxalase_4"/>
    <property type="match status" value="1"/>
</dbReference>
<comment type="caution">
    <text evidence="3">The sequence shown here is derived from an EMBL/GenBank/DDBJ whole genome shotgun (WGS) entry which is preliminary data.</text>
</comment>
<dbReference type="CDD" id="cd16361">
    <property type="entry name" value="VOC_ShValD_like"/>
    <property type="match status" value="1"/>
</dbReference>
<evidence type="ECO:0000256" key="1">
    <source>
        <dbReference type="ARBA" id="ARBA00022723"/>
    </source>
</evidence>
<organism evidence="3 4">
    <name type="scientific">Streptomyces viridochromogenes</name>
    <dbReference type="NCBI Taxonomy" id="1938"/>
    <lineage>
        <taxon>Bacteria</taxon>
        <taxon>Bacillati</taxon>
        <taxon>Actinomycetota</taxon>
        <taxon>Actinomycetes</taxon>
        <taxon>Kitasatosporales</taxon>
        <taxon>Streptomycetaceae</taxon>
        <taxon>Streptomyces</taxon>
    </lineage>
</organism>
<dbReference type="GO" id="GO:0046491">
    <property type="term" value="P:L-methylmalonyl-CoA metabolic process"/>
    <property type="evidence" value="ECO:0007669"/>
    <property type="project" value="TreeGrafter"/>
</dbReference>
<dbReference type="InterPro" id="IPR051785">
    <property type="entry name" value="MMCE/EMCE_epimerase"/>
</dbReference>
<dbReference type="InterPro" id="IPR037523">
    <property type="entry name" value="VOC_core"/>
</dbReference>
<accession>A0A0J7Z4E7</accession>
<dbReference type="AlphaFoldDB" id="A0A0J7Z4E7"/>
<keyword evidence="1" id="KW-0479">Metal-binding</keyword>
<dbReference type="SUPFAM" id="SSF54593">
    <property type="entry name" value="Glyoxalase/Bleomycin resistance protein/Dihydroxybiphenyl dioxygenase"/>
    <property type="match status" value="1"/>
</dbReference>
<evidence type="ECO:0000259" key="2">
    <source>
        <dbReference type="PROSITE" id="PS51819"/>
    </source>
</evidence>
<dbReference type="PANTHER" id="PTHR43048">
    <property type="entry name" value="METHYLMALONYL-COA EPIMERASE"/>
    <property type="match status" value="1"/>
</dbReference>
<gene>
    <name evidence="3" type="ORF">ACM01_29290</name>
</gene>
<dbReference type="PANTHER" id="PTHR43048:SF6">
    <property type="entry name" value="BLR8189 PROTEIN"/>
    <property type="match status" value="1"/>
</dbReference>
<dbReference type="Proteomes" id="UP000037432">
    <property type="component" value="Unassembled WGS sequence"/>
</dbReference>
<dbReference type="GO" id="GO:0004493">
    <property type="term" value="F:methylmalonyl-CoA epimerase activity"/>
    <property type="evidence" value="ECO:0007669"/>
    <property type="project" value="TreeGrafter"/>
</dbReference>
<name>A0A0J7Z4E7_STRVR</name>
<protein>
    <submittedName>
        <fullName evidence="3">Glyoxalase</fullName>
    </submittedName>
</protein>
<dbReference type="Gene3D" id="3.10.180.10">
    <property type="entry name" value="2,3-Dihydroxybiphenyl 1,2-Dioxygenase, domain 1"/>
    <property type="match status" value="1"/>
</dbReference>
<evidence type="ECO:0000313" key="3">
    <source>
        <dbReference type="EMBL" id="KMS70971.1"/>
    </source>
</evidence>
<dbReference type="PATRIC" id="fig|1938.3.peg.5591"/>
<sequence>MARRLPPRAPSLEAPARGIPTATNVDHIAYTVPDLDEAVRFFVDVLGADLLYREGTIRSDDDEWMREALNVHPRATADIAMLRLGPVTNIELFEYTAPDQNRTMPKNSDHGGHHLAFYVRDIDEAAAYLRKQPGVQLLGDPRSVTTGPIAGDRWLYFLTPWGMQMELISLPAHLPYERDTPRRRFGPCAAWSQFSDGEGPA</sequence>
<dbReference type="EMBL" id="LFNT01000042">
    <property type="protein sequence ID" value="KMS70971.1"/>
    <property type="molecule type" value="Genomic_DNA"/>
</dbReference>
<feature type="domain" description="VOC" evidence="2">
    <location>
        <begin position="24"/>
        <end position="170"/>
    </location>
</feature>
<reference evidence="3 4" key="1">
    <citation type="submission" date="2015-06" db="EMBL/GenBank/DDBJ databases">
        <authorList>
            <person name="Ju K.-S."/>
            <person name="Doroghazi J.R."/>
            <person name="Metcalf W.W."/>
        </authorList>
    </citation>
    <scope>NUCLEOTIDE SEQUENCE [LARGE SCALE GENOMIC DNA]</scope>
    <source>
        <strain evidence="3 4">NRRL 3414</strain>
    </source>
</reference>
<proteinExistence type="predicted"/>
<dbReference type="InterPro" id="IPR029068">
    <property type="entry name" value="Glyas_Bleomycin-R_OHBP_Dase"/>
</dbReference>
<evidence type="ECO:0000313" key="4">
    <source>
        <dbReference type="Proteomes" id="UP000037432"/>
    </source>
</evidence>
<dbReference type="GO" id="GO:0046872">
    <property type="term" value="F:metal ion binding"/>
    <property type="evidence" value="ECO:0007669"/>
    <property type="project" value="UniProtKB-KW"/>
</dbReference>